<dbReference type="CDD" id="cd05233">
    <property type="entry name" value="SDR_c"/>
    <property type="match status" value="1"/>
</dbReference>
<dbReference type="PANTHER" id="PTHR42879">
    <property type="entry name" value="3-OXOACYL-(ACYL-CARRIER-PROTEIN) REDUCTASE"/>
    <property type="match status" value="1"/>
</dbReference>
<dbReference type="Gene3D" id="3.40.50.720">
    <property type="entry name" value="NAD(P)-binding Rossmann-like Domain"/>
    <property type="match status" value="1"/>
</dbReference>
<accession>A0A1G8VZ98</accession>
<dbReference type="InterPro" id="IPR036291">
    <property type="entry name" value="NAD(P)-bd_dom_sf"/>
</dbReference>
<dbReference type="NCBIfam" id="NF047420">
    <property type="entry name" value="EF_P_mod_YmfI"/>
    <property type="match status" value="1"/>
</dbReference>
<evidence type="ECO:0000313" key="2">
    <source>
        <dbReference type="EMBL" id="SDJ71177.1"/>
    </source>
</evidence>
<name>A0A1G8VZ98_9BACI</name>
<evidence type="ECO:0000313" key="3">
    <source>
        <dbReference type="Proteomes" id="UP000198694"/>
    </source>
</evidence>
<dbReference type="EMBL" id="FNFL01000001">
    <property type="protein sequence ID" value="SDJ71177.1"/>
    <property type="molecule type" value="Genomic_DNA"/>
</dbReference>
<dbReference type="SUPFAM" id="SSF51735">
    <property type="entry name" value="NAD(P)-binding Rossmann-fold domains"/>
    <property type="match status" value="1"/>
</dbReference>
<dbReference type="InterPro" id="IPR050259">
    <property type="entry name" value="SDR"/>
</dbReference>
<keyword evidence="3" id="KW-1185">Reference proteome</keyword>
<protein>
    <submittedName>
        <fullName evidence="2">3-oxoacyl-[acyl-carrier protein] reductase</fullName>
    </submittedName>
</protein>
<dbReference type="Pfam" id="PF13561">
    <property type="entry name" value="adh_short_C2"/>
    <property type="match status" value="1"/>
</dbReference>
<proteinExistence type="inferred from homology"/>
<organism evidence="2 3">
    <name type="scientific">Sediminibacillus albus</name>
    <dbReference type="NCBI Taxonomy" id="407036"/>
    <lineage>
        <taxon>Bacteria</taxon>
        <taxon>Bacillati</taxon>
        <taxon>Bacillota</taxon>
        <taxon>Bacilli</taxon>
        <taxon>Bacillales</taxon>
        <taxon>Bacillaceae</taxon>
        <taxon>Sediminibacillus</taxon>
    </lineage>
</organism>
<dbReference type="RefSeq" id="WP_093210623.1">
    <property type="nucleotide sequence ID" value="NZ_FNFL01000001.1"/>
</dbReference>
<dbReference type="PRINTS" id="PR00081">
    <property type="entry name" value="GDHRDH"/>
</dbReference>
<dbReference type="InterPro" id="IPR002347">
    <property type="entry name" value="SDR_fam"/>
</dbReference>
<evidence type="ECO:0000256" key="1">
    <source>
        <dbReference type="ARBA" id="ARBA00006484"/>
    </source>
</evidence>
<sequence>MPKKCLIIGASGDIGKAIAIRLADDGFQLLLHYHQNAKAIAELTSVLPDESVLAVLQGDLGNNQGIQLFLDNLDLTVDSVIFASGTSHIGLLQDTDEAAMDRMLSIQVKALWSISKHVIPAMVQNQSGHIIVVSSIWGESGASCEVIYSSVKGAQNSFIKALGKELAPSGITVNGVSPGFIDTKMNQLFTDEEKSSIIGEIPVNRAGKPVDVAHVVSFLLDERSGYIQSEIINVSGAW</sequence>
<dbReference type="PANTHER" id="PTHR42879:SF2">
    <property type="entry name" value="3-OXOACYL-[ACYL-CARRIER-PROTEIN] REDUCTASE FABG"/>
    <property type="match status" value="1"/>
</dbReference>
<dbReference type="STRING" id="407036.SAMN05216243_0447"/>
<dbReference type="OrthoDB" id="9803333at2"/>
<dbReference type="Proteomes" id="UP000198694">
    <property type="component" value="Unassembled WGS sequence"/>
</dbReference>
<comment type="similarity">
    <text evidence="1">Belongs to the short-chain dehydrogenases/reductases (SDR) family.</text>
</comment>
<dbReference type="AlphaFoldDB" id="A0A1G8VZ98"/>
<gene>
    <name evidence="2" type="ORF">SAMN05216243_0447</name>
</gene>
<reference evidence="2 3" key="1">
    <citation type="submission" date="2016-10" db="EMBL/GenBank/DDBJ databases">
        <authorList>
            <person name="de Groot N.N."/>
        </authorList>
    </citation>
    <scope>NUCLEOTIDE SEQUENCE [LARGE SCALE GENOMIC DNA]</scope>
    <source>
        <strain evidence="2 3">CGMCC 1.6502</strain>
    </source>
</reference>